<evidence type="ECO:0000313" key="2">
    <source>
        <dbReference type="Proteomes" id="UP000001971"/>
    </source>
</evidence>
<sequence length="457" mass="51781">MSFFIRGINKTPFPIDRTDYSINIELIIFLFDKGKNTKSISNLYKRLHDNALYPLVYINNNLFNNTIIFDPDLLRKKSSGASLPQMIGYVSIQSQNKNIEFNSDRTYFVDNSITKNLVNSLKKLNETIQTKGSDLKNELKVGTPSSLTGKSYPTEDVTSIRNKPASISIDRKKTIKFHIPSEQIDLNEYIYAVKDSSGNDINKNDVVTSIEGSVTNSRILEAIEEPCELRVVFRYEDSVTGLVSADVFLCFEKKISNISGSKEEKSLFTIQSASGYTVNTGTVSSIIYAIDKLYSLRERDGFLPLIACSIRSVFEISQDKLFRTHRFLFPTFKTKIFTPETNKEMKDKLLGNIIHIIFLVKKNPKLLTKIAERLDISYSTFTNSLNLDEFKSAVKYSHIGAHQSTKFLSKPKIEVCADTCGLFAVICDVLINMKKNDIIDLNATIVNEADLNNFFRI</sequence>
<evidence type="ECO:0000313" key="1">
    <source>
        <dbReference type="EMBL" id="ABG15852.1"/>
    </source>
</evidence>
<dbReference type="Proteomes" id="UP000001971">
    <property type="component" value="Chromosome"/>
</dbReference>
<dbReference type="RefSeq" id="WP_002209171.1">
    <property type="nucleotide sequence ID" value="NC_008150.1"/>
</dbReference>
<dbReference type="AlphaFoldDB" id="A0A0H2YC06"/>
<dbReference type="EMBL" id="CP000308">
    <property type="protein sequence ID" value="ABG15852.1"/>
    <property type="molecule type" value="Genomic_DNA"/>
</dbReference>
<accession>A0A0H2YC06</accession>
<proteinExistence type="predicted"/>
<organism evidence="1 2">
    <name type="scientific">Yersinia pestis bv. Antiqua (strain Antiqua)</name>
    <dbReference type="NCBI Taxonomy" id="360102"/>
    <lineage>
        <taxon>Bacteria</taxon>
        <taxon>Pseudomonadati</taxon>
        <taxon>Pseudomonadota</taxon>
        <taxon>Gammaproteobacteria</taxon>
        <taxon>Enterobacterales</taxon>
        <taxon>Yersiniaceae</taxon>
        <taxon>Yersinia</taxon>
    </lineage>
</organism>
<reference evidence="1 2" key="1">
    <citation type="journal article" date="2006" name="J. Bacteriol.">
        <title>Complete genome sequence of Yersinia pestis strains Antiqua and Nepal516: evidence of gene reduction in an emerging pathogen.</title>
        <authorList>
            <person name="Chain P.S."/>
            <person name="Hu P."/>
            <person name="Malfatti S.A."/>
            <person name="Radnedge L."/>
            <person name="Larimer F."/>
            <person name="Vergez L.M."/>
            <person name="Worsham P."/>
            <person name="Chu M.C."/>
            <person name="Andersen G.L."/>
        </authorList>
    </citation>
    <scope>NUCLEOTIDE SEQUENCE [LARGE SCALE GENOMIC DNA]</scope>
    <source>
        <strain evidence="1 2">Antiqua</strain>
    </source>
</reference>
<protein>
    <submittedName>
        <fullName evidence="1">Uncharacterized protein</fullName>
    </submittedName>
</protein>
<dbReference type="GeneID" id="57974217"/>
<dbReference type="KEGG" id="ypa:YPA_3891"/>
<name>A0A0H2YC06_YERPA</name>
<gene>
    <name evidence="1" type="ordered locus">YPA_3891</name>
</gene>